<feature type="domain" description="Aerobactin siderophore biosynthesis IucA/IucC N-terminal" evidence="3">
    <location>
        <begin position="115"/>
        <end position="347"/>
    </location>
</feature>
<organism evidence="5 6">
    <name type="scientific">Streptacidiphilus cavernicola</name>
    <dbReference type="NCBI Taxonomy" id="3342716"/>
    <lineage>
        <taxon>Bacteria</taxon>
        <taxon>Bacillati</taxon>
        <taxon>Actinomycetota</taxon>
        <taxon>Actinomycetes</taxon>
        <taxon>Kitasatosporales</taxon>
        <taxon>Streptomycetaceae</taxon>
        <taxon>Streptacidiphilus</taxon>
    </lineage>
</organism>
<dbReference type="Pfam" id="PF06276">
    <property type="entry name" value="FhuF"/>
    <property type="match status" value="1"/>
</dbReference>
<dbReference type="InterPro" id="IPR007310">
    <property type="entry name" value="Aerobactin_biosyn_IucA/IucC_N"/>
</dbReference>
<dbReference type="Proteomes" id="UP001592531">
    <property type="component" value="Unassembled WGS sequence"/>
</dbReference>
<dbReference type="EMBL" id="JBHFAB010000021">
    <property type="protein sequence ID" value="MFC1419846.1"/>
    <property type="molecule type" value="Genomic_DNA"/>
</dbReference>
<dbReference type="InterPro" id="IPR022770">
    <property type="entry name" value="IucA/IucC-like_C"/>
</dbReference>
<dbReference type="Gene3D" id="1.10.510.40">
    <property type="match status" value="1"/>
</dbReference>
<dbReference type="PANTHER" id="PTHR34384">
    <property type="entry name" value="L-2,3-DIAMINOPROPANOATE--CITRATE LIGASE"/>
    <property type="match status" value="1"/>
</dbReference>
<dbReference type="InterPro" id="IPR037455">
    <property type="entry name" value="LucA/IucC-like"/>
</dbReference>
<evidence type="ECO:0000259" key="3">
    <source>
        <dbReference type="Pfam" id="PF04183"/>
    </source>
</evidence>
<sequence length="536" mass="56721">MSGQRERADALALTALLNCVVGELAVPEGELLLLPASGQRLRVEPGRWPERPALLTPQGPRPLALADLVEVAERELRARTGVDNGTLAAEIADSRDVIAALLAARERRTPPADLFLRSEQALVAGHRRHPAAKTRGGGPVGGWLPYAPEAYACFPLTLLGVREDLLAGDGDSGVLDQRWGGLAPPGFRILPAHPWQLRLIEGSPATAAAFADGRLRVLGPTPERAWATSSVRTVYLPDADLFLKFSLDVRITNDIRRLWLRDLRWLVPVDEAVAKAFGDAPAGASMLADHGYRTAALGGAAGAAGVGVAGSAGSADEDAYEALAVLVRDGFGPLSGSSRPLLAAGLAEGFPGSPLDRLSDRGGADEAALTWWRRYVEQVVPPVLHAYLRHGVVLECHLQNVLVGMDAEGFPDRAVFRDHEGVKLLTERHGDLLASLGPDLPTPGLAAADGWKRLVYCLVTNHLLEIAGAVAERRPAVASALWPAARAVFAACADHREVADLLAAATVPAKTNLLLRWTGADGGDSAYTPLANPLRG</sequence>
<evidence type="ECO:0000259" key="4">
    <source>
        <dbReference type="Pfam" id="PF06276"/>
    </source>
</evidence>
<keyword evidence="6" id="KW-1185">Reference proteome</keyword>
<comment type="similarity">
    <text evidence="2">Belongs to the IucA/IucC family.</text>
</comment>
<evidence type="ECO:0000256" key="2">
    <source>
        <dbReference type="ARBA" id="ARBA00007832"/>
    </source>
</evidence>
<reference evidence="5 6" key="1">
    <citation type="submission" date="2024-09" db="EMBL/GenBank/DDBJ databases">
        <authorList>
            <person name="Lee S.D."/>
        </authorList>
    </citation>
    <scope>NUCLEOTIDE SEQUENCE [LARGE SCALE GENOMIC DNA]</scope>
    <source>
        <strain evidence="5 6">N8-3</strain>
    </source>
</reference>
<comment type="caution">
    <text evidence="5">The sequence shown here is derived from an EMBL/GenBank/DDBJ whole genome shotgun (WGS) entry which is preliminary data.</text>
</comment>
<evidence type="ECO:0000313" key="5">
    <source>
        <dbReference type="EMBL" id="MFC1419846.1"/>
    </source>
</evidence>
<protein>
    <submittedName>
        <fullName evidence="5">IucA/IucC family protein</fullName>
    </submittedName>
</protein>
<evidence type="ECO:0000256" key="1">
    <source>
        <dbReference type="ARBA" id="ARBA00004924"/>
    </source>
</evidence>
<name>A0ABV6W1G3_9ACTN</name>
<dbReference type="RefSeq" id="WP_380539926.1">
    <property type="nucleotide sequence ID" value="NZ_JBHFAB010000021.1"/>
</dbReference>
<dbReference type="PANTHER" id="PTHR34384:SF5">
    <property type="entry name" value="L-2,3-DIAMINOPROPANOATE--CITRATE LIGASE"/>
    <property type="match status" value="1"/>
</dbReference>
<evidence type="ECO:0000313" key="6">
    <source>
        <dbReference type="Proteomes" id="UP001592531"/>
    </source>
</evidence>
<gene>
    <name evidence="5" type="ORF">ACEZDE_24870</name>
</gene>
<proteinExistence type="inferred from homology"/>
<dbReference type="Pfam" id="PF04183">
    <property type="entry name" value="IucA_IucC"/>
    <property type="match status" value="1"/>
</dbReference>
<feature type="domain" description="Aerobactin siderophore biosynthesis IucA/IucC-like C-terminal" evidence="4">
    <location>
        <begin position="370"/>
        <end position="522"/>
    </location>
</feature>
<comment type="pathway">
    <text evidence="1">Siderophore biosynthesis.</text>
</comment>
<accession>A0ABV6W1G3</accession>